<evidence type="ECO:0000313" key="2">
    <source>
        <dbReference type="EMBL" id="MCD7449501.1"/>
    </source>
</evidence>
<reference evidence="2 3" key="1">
    <citation type="journal article" date="2021" name="BMC Genomics">
        <title>Datura genome reveals duplications of psychoactive alkaloid biosynthetic genes and high mutation rate following tissue culture.</title>
        <authorList>
            <person name="Rajewski A."/>
            <person name="Carter-House D."/>
            <person name="Stajich J."/>
            <person name="Litt A."/>
        </authorList>
    </citation>
    <scope>NUCLEOTIDE SEQUENCE [LARGE SCALE GENOMIC DNA]</scope>
    <source>
        <strain evidence="2">AR-01</strain>
    </source>
</reference>
<protein>
    <submittedName>
        <fullName evidence="2">Uncharacterized protein</fullName>
    </submittedName>
</protein>
<accession>A0ABS8RTD2</accession>
<dbReference type="Proteomes" id="UP000823775">
    <property type="component" value="Unassembled WGS sequence"/>
</dbReference>
<sequence>MRVGEKGVYYMGLPVVVRIISLDCPIQGQSGIERPTGSVVPLHPQGRVDQGTIDQGQGRGELPRSIMLILINVFRIG</sequence>
<evidence type="ECO:0000313" key="3">
    <source>
        <dbReference type="Proteomes" id="UP000823775"/>
    </source>
</evidence>
<organism evidence="2 3">
    <name type="scientific">Datura stramonium</name>
    <name type="common">Jimsonweed</name>
    <name type="synonym">Common thornapple</name>
    <dbReference type="NCBI Taxonomy" id="4076"/>
    <lineage>
        <taxon>Eukaryota</taxon>
        <taxon>Viridiplantae</taxon>
        <taxon>Streptophyta</taxon>
        <taxon>Embryophyta</taxon>
        <taxon>Tracheophyta</taxon>
        <taxon>Spermatophyta</taxon>
        <taxon>Magnoliopsida</taxon>
        <taxon>eudicotyledons</taxon>
        <taxon>Gunneridae</taxon>
        <taxon>Pentapetalae</taxon>
        <taxon>asterids</taxon>
        <taxon>lamiids</taxon>
        <taxon>Solanales</taxon>
        <taxon>Solanaceae</taxon>
        <taxon>Solanoideae</taxon>
        <taxon>Datureae</taxon>
        <taxon>Datura</taxon>
    </lineage>
</organism>
<dbReference type="EMBL" id="JACEIK010000097">
    <property type="protein sequence ID" value="MCD7449501.1"/>
    <property type="molecule type" value="Genomic_DNA"/>
</dbReference>
<name>A0ABS8RTD2_DATST</name>
<keyword evidence="3" id="KW-1185">Reference proteome</keyword>
<proteinExistence type="predicted"/>
<comment type="caution">
    <text evidence="2">The sequence shown here is derived from an EMBL/GenBank/DDBJ whole genome shotgun (WGS) entry which is preliminary data.</text>
</comment>
<feature type="region of interest" description="Disordered" evidence="1">
    <location>
        <begin position="33"/>
        <end position="59"/>
    </location>
</feature>
<gene>
    <name evidence="2" type="ORF">HAX54_052869</name>
</gene>
<evidence type="ECO:0000256" key="1">
    <source>
        <dbReference type="SAM" id="MobiDB-lite"/>
    </source>
</evidence>